<proteinExistence type="predicted"/>
<dbReference type="Proteomes" id="UP000008710">
    <property type="component" value="Chromosome"/>
</dbReference>
<dbReference type="Pfam" id="PF18317">
    <property type="entry name" value="SDH_C"/>
    <property type="match status" value="1"/>
</dbReference>
<dbReference type="InterPro" id="IPR041121">
    <property type="entry name" value="SDH_C"/>
</dbReference>
<organism evidence="2 3">
    <name type="scientific">Rhodococcus jostii (strain RHA1)</name>
    <dbReference type="NCBI Taxonomy" id="101510"/>
    <lineage>
        <taxon>Bacteria</taxon>
        <taxon>Bacillati</taxon>
        <taxon>Actinomycetota</taxon>
        <taxon>Actinomycetes</taxon>
        <taxon>Mycobacteriales</taxon>
        <taxon>Nocardiaceae</taxon>
        <taxon>Rhodococcus</taxon>
    </lineage>
</organism>
<evidence type="ECO:0000313" key="3">
    <source>
        <dbReference type="Proteomes" id="UP000008710"/>
    </source>
</evidence>
<name>Q0SDV9_RHOJR</name>
<dbReference type="KEGG" id="rha:RHA1_ro02472"/>
<evidence type="ECO:0000259" key="1">
    <source>
        <dbReference type="Pfam" id="PF18317"/>
    </source>
</evidence>
<sequence>MNVFQAADSFQLFTGVAPDFERMYAHVLELVERQSRRAA</sequence>
<feature type="domain" description="SDH C-terminal" evidence="1">
    <location>
        <begin position="3"/>
        <end position="28"/>
    </location>
</feature>
<protein>
    <recommendedName>
        <fullName evidence="1">SDH C-terminal domain-containing protein</fullName>
    </recommendedName>
</protein>
<evidence type="ECO:0000313" key="2">
    <source>
        <dbReference type="EMBL" id="ABG94277.1"/>
    </source>
</evidence>
<dbReference type="eggNOG" id="COG0169">
    <property type="taxonomic scope" value="Bacteria"/>
</dbReference>
<dbReference type="EMBL" id="CP000431">
    <property type="protein sequence ID" value="ABG94277.1"/>
    <property type="molecule type" value="Genomic_DNA"/>
</dbReference>
<dbReference type="AlphaFoldDB" id="Q0SDV9"/>
<dbReference type="RefSeq" id="WP_009475158.1">
    <property type="nucleotide sequence ID" value="NC_008268.1"/>
</dbReference>
<gene>
    <name evidence="2" type="ordered locus">RHA1_ro02472</name>
</gene>
<reference evidence="3" key="1">
    <citation type="journal article" date="2006" name="Proc. Natl. Acad. Sci. U.S.A.">
        <title>The complete genome of Rhodococcus sp. RHA1 provides insights into a catabolic powerhouse.</title>
        <authorList>
            <person name="McLeod M.P."/>
            <person name="Warren R.L."/>
            <person name="Hsiao W.W.L."/>
            <person name="Araki N."/>
            <person name="Myhre M."/>
            <person name="Fernandes C."/>
            <person name="Miyazawa D."/>
            <person name="Wong W."/>
            <person name="Lillquist A.L."/>
            <person name="Wang D."/>
            <person name="Dosanjh M."/>
            <person name="Hara H."/>
            <person name="Petrescu A."/>
            <person name="Morin R.D."/>
            <person name="Yang G."/>
            <person name="Stott J.M."/>
            <person name="Schein J.E."/>
            <person name="Shin H."/>
            <person name="Smailus D."/>
            <person name="Siddiqui A.S."/>
            <person name="Marra M.A."/>
            <person name="Jones S.J.M."/>
            <person name="Holt R."/>
            <person name="Brinkman F.S.L."/>
            <person name="Miyauchi K."/>
            <person name="Fukuda M."/>
            <person name="Davies J.E."/>
            <person name="Mohn W.W."/>
            <person name="Eltis L.D."/>
        </authorList>
    </citation>
    <scope>NUCLEOTIDE SEQUENCE [LARGE SCALE GENOMIC DNA]</scope>
    <source>
        <strain evidence="3">RHA1</strain>
    </source>
</reference>
<accession>Q0SDV9</accession>
<dbReference type="HOGENOM" id="CLU_3316052_0_0_11"/>